<dbReference type="EMBL" id="QMBQ01000003">
    <property type="protein sequence ID" value="RAZ77321.1"/>
    <property type="molecule type" value="Genomic_DNA"/>
</dbReference>
<organism evidence="2 3">
    <name type="scientific">Mesorhizobium atlanticum</name>
    <dbReference type="NCBI Taxonomy" id="2233532"/>
    <lineage>
        <taxon>Bacteria</taxon>
        <taxon>Pseudomonadati</taxon>
        <taxon>Pseudomonadota</taxon>
        <taxon>Alphaproteobacteria</taxon>
        <taxon>Hyphomicrobiales</taxon>
        <taxon>Phyllobacteriaceae</taxon>
        <taxon>Mesorhizobium</taxon>
    </lineage>
</organism>
<evidence type="ECO:0000313" key="3">
    <source>
        <dbReference type="Proteomes" id="UP000251956"/>
    </source>
</evidence>
<dbReference type="AlphaFoldDB" id="A0A330GTW8"/>
<evidence type="ECO:0000256" key="1">
    <source>
        <dbReference type="SAM" id="MobiDB-lite"/>
    </source>
</evidence>
<comment type="caution">
    <text evidence="2">The sequence shown here is derived from an EMBL/GenBank/DDBJ whole genome shotgun (WGS) entry which is preliminary data.</text>
</comment>
<keyword evidence="3" id="KW-1185">Reference proteome</keyword>
<feature type="region of interest" description="Disordered" evidence="1">
    <location>
        <begin position="82"/>
        <end position="101"/>
    </location>
</feature>
<evidence type="ECO:0000313" key="2">
    <source>
        <dbReference type="EMBL" id="RAZ77321.1"/>
    </source>
</evidence>
<sequence length="101" mass="10786">MLGDAWRQRSDGVEFSFAMRMNLLRIALLCAAMTGLAGLQPVLAEDQPVRSNGDAAQPPVHCQGQNCLPPKDDPALECKGQDCTPAPVTNQSAGPEIKKVK</sequence>
<proteinExistence type="predicted"/>
<reference evidence="2 3" key="2">
    <citation type="submission" date="2018-07" db="EMBL/GenBank/DDBJ databases">
        <title>Diversity of Mesorhizobium strains in Brazil.</title>
        <authorList>
            <person name="Helene L.C.F."/>
            <person name="Dall'Agnol R."/>
            <person name="Delamuta J.R.M."/>
            <person name="Hungria M."/>
        </authorList>
    </citation>
    <scope>NUCLEOTIDE SEQUENCE [LARGE SCALE GENOMIC DNA]</scope>
    <source>
        <strain evidence="2 3">CNPSo 3140</strain>
    </source>
</reference>
<feature type="region of interest" description="Disordered" evidence="1">
    <location>
        <begin position="49"/>
        <end position="73"/>
    </location>
</feature>
<name>A0A330GTW8_9HYPH</name>
<protein>
    <submittedName>
        <fullName evidence="2">Uncharacterized protein</fullName>
    </submittedName>
</protein>
<accession>A0A330GTW8</accession>
<dbReference type="Proteomes" id="UP000251956">
    <property type="component" value="Unassembled WGS sequence"/>
</dbReference>
<reference evidence="3" key="1">
    <citation type="submission" date="2018-06" db="EMBL/GenBank/DDBJ databases">
        <authorList>
            <person name="Helene L.C."/>
            <person name="Dall'Agnol R."/>
            <person name="Delamuta J.R."/>
            <person name="Hungria M."/>
        </authorList>
    </citation>
    <scope>NUCLEOTIDE SEQUENCE [LARGE SCALE GENOMIC DNA]</scope>
    <source>
        <strain evidence="3">CNPSo 3140</strain>
    </source>
</reference>
<gene>
    <name evidence="2" type="ORF">DPM35_12660</name>
</gene>